<evidence type="ECO:0000256" key="2">
    <source>
        <dbReference type="SAM" id="Phobius"/>
    </source>
</evidence>
<dbReference type="Gene3D" id="1.10.287.1490">
    <property type="match status" value="1"/>
</dbReference>
<dbReference type="InterPro" id="IPR021435">
    <property type="entry name" value="DUF3084"/>
</dbReference>
<dbReference type="SUPFAM" id="SSF57997">
    <property type="entry name" value="Tropomyosin"/>
    <property type="match status" value="1"/>
</dbReference>
<keyword evidence="2" id="KW-1133">Transmembrane helix</keyword>
<name>A0A3S9T0B0_9FIRM</name>
<dbReference type="Proteomes" id="UP000267250">
    <property type="component" value="Chromosome"/>
</dbReference>
<dbReference type="EMBL" id="CP016379">
    <property type="protein sequence ID" value="AZR73940.1"/>
    <property type="molecule type" value="Genomic_DNA"/>
</dbReference>
<dbReference type="KEGG" id="aft:BBF96_11380"/>
<feature type="coiled-coil region" evidence="1">
    <location>
        <begin position="83"/>
        <end position="222"/>
    </location>
</feature>
<sequence>MLRFLIFALIVVSGLIAYLGDQIGMKVGKKRLSIFGIRPKYTSMIITILTGILIAIISITLLMLASSGVRMAVFNMQELVEELNYLNRQVFEKDQRLKEMENEINYTQNLLDNIRKQKDQFQTELEQKQLEYEQLESRLKKAQEDYDTLSKTTMELRKSKVSLEQKLKNLEHQKNELEKQKMSLEAEVDSLQDYVKVLNERVNELTERTEELTREVVHYQLKSLHYQKQSLGYETKDIVYRKGELIYLDSLDTIPGATPAEIEKVINDYLDRANKLAQMRKVKIDEETGKSILLPGAELFEVAKALVDTSSEKILVGIYADKNILINDIIDAHIFWEENYRVYKKDEVIAQKVIDSKQDPSAIEREIVDLLNEVNKRSQERGLLPNPEGEVGKIGFVDFYTIVETIKQMHGKVKITIKATKDIWRDERLLSTDNLKFDVSPVGVEP</sequence>
<protein>
    <recommendedName>
        <fullName evidence="5">DUF3084 domain-containing protein</fullName>
    </recommendedName>
</protein>
<proteinExistence type="predicted"/>
<reference evidence="3 4" key="1">
    <citation type="submission" date="2016-07" db="EMBL/GenBank/DDBJ databases">
        <title>Genome and transcriptome analysis of iron-reducing fermentative bacteria Anoxybacter fermentans.</title>
        <authorList>
            <person name="Zeng X."/>
            <person name="Shao Z."/>
        </authorList>
    </citation>
    <scope>NUCLEOTIDE SEQUENCE [LARGE SCALE GENOMIC DNA]</scope>
    <source>
        <strain evidence="3 4">DY22613</strain>
    </source>
</reference>
<feature type="transmembrane region" description="Helical" evidence="2">
    <location>
        <begin position="43"/>
        <end position="65"/>
    </location>
</feature>
<accession>A0A3S9T0B0</accession>
<evidence type="ECO:0000313" key="4">
    <source>
        <dbReference type="Proteomes" id="UP000267250"/>
    </source>
</evidence>
<dbReference type="RefSeq" id="WP_127017289.1">
    <property type="nucleotide sequence ID" value="NZ_CP016379.1"/>
</dbReference>
<dbReference type="Pfam" id="PF11283">
    <property type="entry name" value="DUF3084"/>
    <property type="match status" value="1"/>
</dbReference>
<keyword evidence="2" id="KW-0472">Membrane</keyword>
<dbReference type="OrthoDB" id="9812848at2"/>
<keyword evidence="2" id="KW-0812">Transmembrane</keyword>
<evidence type="ECO:0008006" key="5">
    <source>
        <dbReference type="Google" id="ProtNLM"/>
    </source>
</evidence>
<keyword evidence="4" id="KW-1185">Reference proteome</keyword>
<organism evidence="3 4">
    <name type="scientific">Anoxybacter fermentans</name>
    <dbReference type="NCBI Taxonomy" id="1323375"/>
    <lineage>
        <taxon>Bacteria</taxon>
        <taxon>Bacillati</taxon>
        <taxon>Bacillota</taxon>
        <taxon>Clostridia</taxon>
        <taxon>Halanaerobiales</taxon>
        <taxon>Anoxybacter</taxon>
    </lineage>
</organism>
<evidence type="ECO:0000313" key="3">
    <source>
        <dbReference type="EMBL" id="AZR73940.1"/>
    </source>
</evidence>
<keyword evidence="1" id="KW-0175">Coiled coil</keyword>
<gene>
    <name evidence="3" type="ORF">BBF96_11380</name>
</gene>
<evidence type="ECO:0000256" key="1">
    <source>
        <dbReference type="SAM" id="Coils"/>
    </source>
</evidence>
<dbReference type="AlphaFoldDB" id="A0A3S9T0B0"/>